<dbReference type="InterPro" id="IPR020449">
    <property type="entry name" value="Tscrpt_reg_AraC-type_HTH"/>
</dbReference>
<dbReference type="PROSITE" id="PS01124">
    <property type="entry name" value="HTH_ARAC_FAMILY_2"/>
    <property type="match status" value="1"/>
</dbReference>
<dbReference type="PANTHER" id="PTHR43280">
    <property type="entry name" value="ARAC-FAMILY TRANSCRIPTIONAL REGULATOR"/>
    <property type="match status" value="1"/>
</dbReference>
<dbReference type="Proteomes" id="UP000315363">
    <property type="component" value="Unassembled WGS sequence"/>
</dbReference>
<proteinExistence type="predicted"/>
<protein>
    <submittedName>
        <fullName evidence="5">AraC-like DNA-binding protein</fullName>
    </submittedName>
</protein>
<dbReference type="SMART" id="SM00342">
    <property type="entry name" value="HTH_ARAC"/>
    <property type="match status" value="1"/>
</dbReference>
<keyword evidence="1" id="KW-0805">Transcription regulation</keyword>
<dbReference type="Gene3D" id="2.60.120.10">
    <property type="entry name" value="Jelly Rolls"/>
    <property type="match status" value="1"/>
</dbReference>
<dbReference type="SUPFAM" id="SSF46689">
    <property type="entry name" value="Homeodomain-like"/>
    <property type="match status" value="1"/>
</dbReference>
<evidence type="ECO:0000256" key="3">
    <source>
        <dbReference type="ARBA" id="ARBA00023163"/>
    </source>
</evidence>
<evidence type="ECO:0000313" key="5">
    <source>
        <dbReference type="EMBL" id="TQO36952.1"/>
    </source>
</evidence>
<dbReference type="Gene3D" id="1.10.10.60">
    <property type="entry name" value="Homeodomain-like"/>
    <property type="match status" value="1"/>
</dbReference>
<dbReference type="PANTHER" id="PTHR43280:SF32">
    <property type="entry name" value="TRANSCRIPTIONAL REGULATORY PROTEIN"/>
    <property type="match status" value="1"/>
</dbReference>
<gene>
    <name evidence="5" type="ORF">GQ41_1541</name>
</gene>
<evidence type="ECO:0000256" key="2">
    <source>
        <dbReference type="ARBA" id="ARBA00023125"/>
    </source>
</evidence>
<dbReference type="Pfam" id="PF12833">
    <property type="entry name" value="HTH_18"/>
    <property type="match status" value="1"/>
</dbReference>
<dbReference type="InterPro" id="IPR003313">
    <property type="entry name" value="AraC-bd"/>
</dbReference>
<name>A0ABY3A8B9_9FLAO</name>
<dbReference type="RefSeq" id="WP_142189004.1">
    <property type="nucleotide sequence ID" value="NZ_VHIF01000001.1"/>
</dbReference>
<dbReference type="InterPro" id="IPR009057">
    <property type="entry name" value="Homeodomain-like_sf"/>
</dbReference>
<dbReference type="InterPro" id="IPR014710">
    <property type="entry name" value="RmlC-like_jellyroll"/>
</dbReference>
<accession>A0ABY3A8B9</accession>
<reference evidence="5 6" key="1">
    <citation type="submission" date="2019-06" db="EMBL/GenBank/DDBJ databases">
        <title>A large-scale integrated study on North Sea by COGITO (Coastal Microbe Genomic &amp; Taxonomic Observatory).</title>
        <authorList>
            <person name="Teeling H."/>
        </authorList>
    </citation>
    <scope>NUCLEOTIDE SEQUENCE [LARGE SCALE GENOMIC DNA]</scope>
    <source>
        <strain evidence="5 6">MAR_2009_79</strain>
    </source>
</reference>
<keyword evidence="2" id="KW-0238">DNA-binding</keyword>
<sequence length="290" mass="33648">MNPLKTIPNISFESEENEKDFECLNLSKLFAKIKGGLSHNPNLPHRVGFFALLIVTNGQGTHQIDLKEYPLKKGTVLKIAKGQVHAFQENPNYEGFLILFTEEFVLNYFSKSSIEFISHLYNYHISKPLVESRNFNETFITELKVELEEENSYAQKNIVAAMLELYLLRLERLTQTADLPKKNHQHYPIFLEFKNLVEAQFKSTRNVKDYAEMLHISTKHLNQIVKEFTLNTAKHFIDDFVTLEIKRAIVSTNTSLKEIGYDMGFDEVTNFTKFFKKHTGTTPKQFKADI</sequence>
<dbReference type="SUPFAM" id="SSF51215">
    <property type="entry name" value="Regulatory protein AraC"/>
    <property type="match status" value="1"/>
</dbReference>
<evidence type="ECO:0000313" key="6">
    <source>
        <dbReference type="Proteomes" id="UP000315363"/>
    </source>
</evidence>
<organism evidence="5 6">
    <name type="scientific">Arenibacter algicola</name>
    <dbReference type="NCBI Taxonomy" id="616991"/>
    <lineage>
        <taxon>Bacteria</taxon>
        <taxon>Pseudomonadati</taxon>
        <taxon>Bacteroidota</taxon>
        <taxon>Flavobacteriia</taxon>
        <taxon>Flavobacteriales</taxon>
        <taxon>Flavobacteriaceae</taxon>
        <taxon>Arenibacter</taxon>
    </lineage>
</organism>
<evidence type="ECO:0000256" key="1">
    <source>
        <dbReference type="ARBA" id="ARBA00023015"/>
    </source>
</evidence>
<dbReference type="PRINTS" id="PR00032">
    <property type="entry name" value="HTHARAC"/>
</dbReference>
<evidence type="ECO:0000259" key="4">
    <source>
        <dbReference type="PROSITE" id="PS01124"/>
    </source>
</evidence>
<keyword evidence="3" id="KW-0804">Transcription</keyword>
<comment type="caution">
    <text evidence="5">The sequence shown here is derived from an EMBL/GenBank/DDBJ whole genome shotgun (WGS) entry which is preliminary data.</text>
</comment>
<dbReference type="InterPro" id="IPR018060">
    <property type="entry name" value="HTH_AraC"/>
</dbReference>
<keyword evidence="6" id="KW-1185">Reference proteome</keyword>
<dbReference type="InterPro" id="IPR037923">
    <property type="entry name" value="HTH-like"/>
</dbReference>
<dbReference type="EMBL" id="VHIF01000001">
    <property type="protein sequence ID" value="TQO36952.1"/>
    <property type="molecule type" value="Genomic_DNA"/>
</dbReference>
<dbReference type="Pfam" id="PF02311">
    <property type="entry name" value="AraC_binding"/>
    <property type="match status" value="1"/>
</dbReference>
<feature type="domain" description="HTH araC/xylS-type" evidence="4">
    <location>
        <begin position="191"/>
        <end position="289"/>
    </location>
</feature>